<proteinExistence type="predicted"/>
<reference evidence="2" key="1">
    <citation type="submission" date="2016-04" db="EMBL/GenBank/DDBJ databases">
        <authorList>
            <person name="Lyu Z."/>
            <person name="Lyu W."/>
        </authorList>
    </citation>
    <scope>NUCLEOTIDE SEQUENCE [LARGE SCALE GENOMIC DNA]</scope>
    <source>
        <strain evidence="2">C44</strain>
    </source>
</reference>
<gene>
    <name evidence="1" type="ORF">A6K24_17665</name>
</gene>
<evidence type="ECO:0000313" key="1">
    <source>
        <dbReference type="EMBL" id="OAS88202.1"/>
    </source>
</evidence>
<name>A0A179T6X6_9BACI</name>
<dbReference type="OrthoDB" id="2893041at2"/>
<evidence type="ECO:0000313" key="2">
    <source>
        <dbReference type="Proteomes" id="UP000078534"/>
    </source>
</evidence>
<comment type="caution">
    <text evidence="1">The sequence shown here is derived from an EMBL/GenBank/DDBJ whole genome shotgun (WGS) entry which is preliminary data.</text>
</comment>
<dbReference type="RefSeq" id="WP_066328893.1">
    <property type="nucleotide sequence ID" value="NZ_LWSG01000005.1"/>
</dbReference>
<dbReference type="Proteomes" id="UP000078534">
    <property type="component" value="Unassembled WGS sequence"/>
</dbReference>
<protein>
    <submittedName>
        <fullName evidence="1">Uncharacterized protein</fullName>
    </submittedName>
</protein>
<sequence>MSLKNDNGSLNINSRRVLHKVNKNGDVIELEILKFDENAIATICQDKPPFKDYLAEAKEQFKRLTAKKALK</sequence>
<dbReference type="AlphaFoldDB" id="A0A179T6X6"/>
<keyword evidence="2" id="KW-1185">Reference proteome</keyword>
<accession>A0A179T6X6</accession>
<organism evidence="1 2">
    <name type="scientific">Metabacillus litoralis</name>
    <dbReference type="NCBI Taxonomy" id="152268"/>
    <lineage>
        <taxon>Bacteria</taxon>
        <taxon>Bacillati</taxon>
        <taxon>Bacillota</taxon>
        <taxon>Bacilli</taxon>
        <taxon>Bacillales</taxon>
        <taxon>Bacillaceae</taxon>
        <taxon>Metabacillus</taxon>
    </lineage>
</organism>
<dbReference type="EMBL" id="LWSG01000005">
    <property type="protein sequence ID" value="OAS88202.1"/>
    <property type="molecule type" value="Genomic_DNA"/>
</dbReference>